<keyword evidence="5" id="KW-0813">Transport</keyword>
<comment type="function">
    <text evidence="12">Cytochrome bo(3) ubiquinol terminal oxidase is the component of the aerobic respiratory chain of E.coli that predominates when cells are grown at high aeration. Has proton pump activity across the membrane in addition to electron transfer, pumping 2 protons/electron.</text>
</comment>
<keyword evidence="11 18" id="KW-0472">Membrane</keyword>
<comment type="subunit">
    <text evidence="3">Heterooctamer of two A chains, two B chains, two C chains and two D chains.</text>
</comment>
<dbReference type="AlphaFoldDB" id="A0A2W5MEX4"/>
<name>A0A2W5MEX4_ANCNO</name>
<feature type="transmembrane region" description="Helical" evidence="18">
    <location>
        <begin position="97"/>
        <end position="119"/>
    </location>
</feature>
<evidence type="ECO:0000313" key="19">
    <source>
        <dbReference type="EMBL" id="PZQ11950.1"/>
    </source>
</evidence>
<evidence type="ECO:0000256" key="10">
    <source>
        <dbReference type="ARBA" id="ARBA00023002"/>
    </source>
</evidence>
<evidence type="ECO:0000256" key="7">
    <source>
        <dbReference type="ARBA" id="ARBA00022692"/>
    </source>
</evidence>
<feature type="transmembrane region" description="Helical" evidence="18">
    <location>
        <begin position="66"/>
        <end position="85"/>
    </location>
</feature>
<dbReference type="Proteomes" id="UP000249577">
    <property type="component" value="Unassembled WGS sequence"/>
</dbReference>
<evidence type="ECO:0000313" key="20">
    <source>
        <dbReference type="Proteomes" id="UP000249577"/>
    </source>
</evidence>
<evidence type="ECO:0000256" key="8">
    <source>
        <dbReference type="ARBA" id="ARBA00022982"/>
    </source>
</evidence>
<gene>
    <name evidence="19" type="primary">cyoD</name>
    <name evidence="19" type="ORF">DI565_17385</name>
</gene>
<dbReference type="InterPro" id="IPR005171">
    <property type="entry name" value="Cyt_c_oxidase_su4_prok"/>
</dbReference>
<dbReference type="GO" id="GO:0009319">
    <property type="term" value="C:cytochrome o ubiquinol oxidase complex"/>
    <property type="evidence" value="ECO:0007669"/>
    <property type="project" value="TreeGrafter"/>
</dbReference>
<evidence type="ECO:0000256" key="9">
    <source>
        <dbReference type="ARBA" id="ARBA00022989"/>
    </source>
</evidence>
<sequence>MSAASEAHDNHAHGHDGHGHDDHGHDGGHHGSLKGYVVGFLLSAILTAIPFWIVMGDVFRQPSTAALVVMAFAVAQIFVHMVYFLHMSPKSEGGWTMLAMIFTGVVVIITLAGSFWIMFHLHANMTPGQHEMGAPPAIEAPR</sequence>
<keyword evidence="10" id="KW-0560">Oxidoreductase</keyword>
<evidence type="ECO:0000256" key="18">
    <source>
        <dbReference type="SAM" id="Phobius"/>
    </source>
</evidence>
<dbReference type="GO" id="GO:0009486">
    <property type="term" value="F:cytochrome bo3 ubiquinol oxidase activity"/>
    <property type="evidence" value="ECO:0007669"/>
    <property type="project" value="InterPro"/>
</dbReference>
<evidence type="ECO:0000256" key="17">
    <source>
        <dbReference type="SAM" id="MobiDB-lite"/>
    </source>
</evidence>
<keyword evidence="8" id="KW-0249">Electron transport</keyword>
<keyword evidence="7 18" id="KW-0812">Transmembrane</keyword>
<evidence type="ECO:0000256" key="2">
    <source>
        <dbReference type="ARBA" id="ARBA00008079"/>
    </source>
</evidence>
<keyword evidence="9 18" id="KW-1133">Transmembrane helix</keyword>
<organism evidence="19 20">
    <name type="scientific">Ancylobacter novellus</name>
    <name type="common">Thiobacillus novellus</name>
    <dbReference type="NCBI Taxonomy" id="921"/>
    <lineage>
        <taxon>Bacteria</taxon>
        <taxon>Pseudomonadati</taxon>
        <taxon>Pseudomonadota</taxon>
        <taxon>Alphaproteobacteria</taxon>
        <taxon>Hyphomicrobiales</taxon>
        <taxon>Xanthobacteraceae</taxon>
        <taxon>Ancylobacter</taxon>
    </lineage>
</organism>
<evidence type="ECO:0000256" key="11">
    <source>
        <dbReference type="ARBA" id="ARBA00023136"/>
    </source>
</evidence>
<keyword evidence="6" id="KW-1003">Cell membrane</keyword>
<evidence type="ECO:0000256" key="4">
    <source>
        <dbReference type="ARBA" id="ARBA00014689"/>
    </source>
</evidence>
<dbReference type="Pfam" id="PF03626">
    <property type="entry name" value="COX4_pro"/>
    <property type="match status" value="1"/>
</dbReference>
<comment type="similarity">
    <text evidence="2">Belongs to the cytochrome c oxidase bacterial subunit 4 family.</text>
</comment>
<accession>A0A2W5MEX4</accession>
<evidence type="ECO:0000256" key="6">
    <source>
        <dbReference type="ARBA" id="ARBA00022475"/>
    </source>
</evidence>
<reference evidence="19 20" key="1">
    <citation type="submission" date="2017-08" db="EMBL/GenBank/DDBJ databases">
        <title>Infants hospitalized years apart are colonized by the same room-sourced microbial strains.</title>
        <authorList>
            <person name="Brooks B."/>
            <person name="Olm M.R."/>
            <person name="Firek B.A."/>
            <person name="Baker R."/>
            <person name="Thomas B.C."/>
            <person name="Morowitz M.J."/>
            <person name="Banfield J.F."/>
        </authorList>
    </citation>
    <scope>NUCLEOTIDE SEQUENCE [LARGE SCALE GENOMIC DNA]</scope>
    <source>
        <strain evidence="19">S2_005_003_R2_43</strain>
    </source>
</reference>
<dbReference type="GO" id="GO:0015078">
    <property type="term" value="F:proton transmembrane transporter activity"/>
    <property type="evidence" value="ECO:0007669"/>
    <property type="project" value="TreeGrafter"/>
</dbReference>
<dbReference type="InterPro" id="IPR014210">
    <property type="entry name" value="Cyt_o_ubiqinol_oxidase_su4"/>
</dbReference>
<dbReference type="PANTHER" id="PTHR36835:SF1">
    <property type="entry name" value="CYTOCHROME BO(3) UBIQUINOL OXIDASE SUBUNIT 4"/>
    <property type="match status" value="1"/>
</dbReference>
<evidence type="ECO:0000256" key="13">
    <source>
        <dbReference type="ARBA" id="ARBA00030071"/>
    </source>
</evidence>
<evidence type="ECO:0000256" key="5">
    <source>
        <dbReference type="ARBA" id="ARBA00022448"/>
    </source>
</evidence>
<dbReference type="GO" id="GO:0005886">
    <property type="term" value="C:plasma membrane"/>
    <property type="evidence" value="ECO:0007669"/>
    <property type="project" value="UniProtKB-SubCell"/>
</dbReference>
<protein>
    <recommendedName>
        <fullName evidence="4">Cytochrome bo(3) ubiquinol oxidase subunit 4</fullName>
    </recommendedName>
    <alternativeName>
        <fullName evidence="16">Cytochrome o ubiquinol oxidase subunit 4</fullName>
    </alternativeName>
    <alternativeName>
        <fullName evidence="13">Oxidase bo(3) subunit 4</fullName>
    </alternativeName>
    <alternativeName>
        <fullName evidence="14">Ubiquinol oxidase polypeptide IV</fullName>
    </alternativeName>
    <alternativeName>
        <fullName evidence="15">Ubiquinol oxidase subunit 4</fullName>
    </alternativeName>
</protein>
<comment type="subcellular location">
    <subcellularLocation>
        <location evidence="1">Cell membrane</location>
        <topology evidence="1">Multi-pass membrane protein</topology>
    </subcellularLocation>
</comment>
<feature type="region of interest" description="Disordered" evidence="17">
    <location>
        <begin position="1"/>
        <end position="27"/>
    </location>
</feature>
<proteinExistence type="inferred from homology"/>
<feature type="transmembrane region" description="Helical" evidence="18">
    <location>
        <begin position="36"/>
        <end position="54"/>
    </location>
</feature>
<evidence type="ECO:0000256" key="16">
    <source>
        <dbReference type="ARBA" id="ARBA00032185"/>
    </source>
</evidence>
<evidence type="ECO:0000256" key="1">
    <source>
        <dbReference type="ARBA" id="ARBA00004651"/>
    </source>
</evidence>
<evidence type="ECO:0000256" key="15">
    <source>
        <dbReference type="ARBA" id="ARBA00031887"/>
    </source>
</evidence>
<dbReference type="InterPro" id="IPR050968">
    <property type="entry name" value="Cytochrome_c_oxidase_bac_sub4"/>
</dbReference>
<dbReference type="PANTHER" id="PTHR36835">
    <property type="entry name" value="CYTOCHROME BO(3) UBIQUINOL OXIDASE SUBUNIT 4"/>
    <property type="match status" value="1"/>
</dbReference>
<evidence type="ECO:0000256" key="14">
    <source>
        <dbReference type="ARBA" id="ARBA00030211"/>
    </source>
</evidence>
<comment type="caution">
    <text evidence="19">The sequence shown here is derived from an EMBL/GenBank/DDBJ whole genome shotgun (WGS) entry which is preliminary data.</text>
</comment>
<dbReference type="EMBL" id="QFPN01000010">
    <property type="protein sequence ID" value="PZQ11950.1"/>
    <property type="molecule type" value="Genomic_DNA"/>
</dbReference>
<dbReference type="GO" id="GO:0019646">
    <property type="term" value="P:aerobic electron transport chain"/>
    <property type="evidence" value="ECO:0007669"/>
    <property type="project" value="TreeGrafter"/>
</dbReference>
<dbReference type="GO" id="GO:0015990">
    <property type="term" value="P:electron transport coupled proton transport"/>
    <property type="evidence" value="ECO:0007669"/>
    <property type="project" value="InterPro"/>
</dbReference>
<dbReference type="NCBIfam" id="TIGR02847">
    <property type="entry name" value="CyoD"/>
    <property type="match status" value="1"/>
</dbReference>
<evidence type="ECO:0000256" key="12">
    <source>
        <dbReference type="ARBA" id="ARBA00025694"/>
    </source>
</evidence>
<evidence type="ECO:0000256" key="3">
    <source>
        <dbReference type="ARBA" id="ARBA00011700"/>
    </source>
</evidence>